<organism evidence="2 3">
    <name type="scientific">Sphingomonas oligophenolica</name>
    <dbReference type="NCBI Taxonomy" id="301154"/>
    <lineage>
        <taxon>Bacteria</taxon>
        <taxon>Pseudomonadati</taxon>
        <taxon>Pseudomonadota</taxon>
        <taxon>Alphaproteobacteria</taxon>
        <taxon>Sphingomonadales</taxon>
        <taxon>Sphingomonadaceae</taxon>
        <taxon>Sphingomonas</taxon>
    </lineage>
</organism>
<keyword evidence="3" id="KW-1185">Reference proteome</keyword>
<reference evidence="2 3" key="1">
    <citation type="journal article" date="2019" name="Environ. Microbiol.">
        <title>Species interactions and distinct microbial communities in high Arctic permafrost affected cryosols are associated with the CH4 and CO2 gas fluxes.</title>
        <authorList>
            <person name="Altshuler I."/>
            <person name="Hamel J."/>
            <person name="Turney S."/>
            <person name="Magnuson E."/>
            <person name="Levesque R."/>
            <person name="Greer C."/>
            <person name="Whyte L.G."/>
        </authorList>
    </citation>
    <scope>NUCLEOTIDE SEQUENCE [LARGE SCALE GENOMIC DNA]</scope>
    <source>
        <strain evidence="2 3">S5.1</strain>
    </source>
</reference>
<evidence type="ECO:0000256" key="1">
    <source>
        <dbReference type="SAM" id="MobiDB-lite"/>
    </source>
</evidence>
<proteinExistence type="predicted"/>
<accession>A0A502CLK5</accession>
<evidence type="ECO:0000313" key="2">
    <source>
        <dbReference type="EMBL" id="TPG13632.1"/>
    </source>
</evidence>
<comment type="caution">
    <text evidence="2">The sequence shown here is derived from an EMBL/GenBank/DDBJ whole genome shotgun (WGS) entry which is preliminary data.</text>
</comment>
<evidence type="ECO:0000313" key="3">
    <source>
        <dbReference type="Proteomes" id="UP000318413"/>
    </source>
</evidence>
<sequence length="116" mass="12230">MPANDNDATLLGGTDPMPDPHGRAALLLVESLIHGLMERSIINIGDAIDIVDTAESVQADTADEAVGIGAPMWQSRAPLTTILESLRSDYDRGSARNSSVPAEMLGSDLADGEDER</sequence>
<gene>
    <name evidence="2" type="ORF">EAH84_05480</name>
</gene>
<dbReference type="EMBL" id="RCZK01000003">
    <property type="protein sequence ID" value="TPG13632.1"/>
    <property type="molecule type" value="Genomic_DNA"/>
</dbReference>
<dbReference type="AlphaFoldDB" id="A0A502CLK5"/>
<dbReference type="Proteomes" id="UP000318413">
    <property type="component" value="Unassembled WGS sequence"/>
</dbReference>
<dbReference type="RefSeq" id="WP_140868948.1">
    <property type="nucleotide sequence ID" value="NZ_RCZK01000003.1"/>
</dbReference>
<dbReference type="OrthoDB" id="7573097at2"/>
<protein>
    <submittedName>
        <fullName evidence="2">Uncharacterized protein</fullName>
    </submittedName>
</protein>
<name>A0A502CLK5_9SPHN</name>
<feature type="region of interest" description="Disordered" evidence="1">
    <location>
        <begin position="90"/>
        <end position="116"/>
    </location>
</feature>